<dbReference type="Proteomes" id="UP000221957">
    <property type="component" value="Segment"/>
</dbReference>
<gene>
    <name evidence="1" type="ORF">SEA_PARADIDDLES_79</name>
</gene>
<name>A0A222YZ54_9CAUD</name>
<dbReference type="EMBL" id="MF347637">
    <property type="protein sequence ID" value="ASR77568.1"/>
    <property type="molecule type" value="Genomic_DNA"/>
</dbReference>
<sequence>MKNPFLEPPKKPVDDLPVGMVIDGTFVCMTCGETCDEAEYFPVEKILIWFCSAEHRSAIEGFSLGV</sequence>
<proteinExistence type="predicted"/>
<keyword evidence="2" id="KW-1185">Reference proteome</keyword>
<evidence type="ECO:0000313" key="1">
    <source>
        <dbReference type="EMBL" id="ASR77568.1"/>
    </source>
</evidence>
<accession>A0A222YZ54</accession>
<organism evidence="1 2">
    <name type="scientific">Streptomyces phage Paradiddles</name>
    <dbReference type="NCBI Taxonomy" id="2023993"/>
    <lineage>
        <taxon>Viruses</taxon>
        <taxon>Duplodnaviria</taxon>
        <taxon>Heunggongvirae</taxon>
        <taxon>Uroviricota</taxon>
        <taxon>Caudoviricetes</taxon>
        <taxon>Stanwilliamsviridae</taxon>
        <taxon>Boydwoodruffvirinae</taxon>
        <taxon>Samistivirus</taxon>
        <taxon>Samistivirus paradiddles</taxon>
    </lineage>
</organism>
<reference evidence="1 2" key="1">
    <citation type="submission" date="2017-06" db="EMBL/GenBank/DDBJ databases">
        <authorList>
            <person name="Calovich-Benne C.K."/>
            <person name="Green B.Y."/>
            <person name="Gonzales J.C."/>
            <person name="Martinez A.D."/>
            <person name="Suri N."/>
            <person name="Nayek S."/>
            <person name="Bhuiyan S."/>
            <person name="Hughes L.E."/>
            <person name="Garlena R.A."/>
            <person name="Russell D.A."/>
            <person name="Pope W.H."/>
            <person name="Jacobs-Sera D."/>
            <person name="Hendrix R.W."/>
            <person name="Hatfull G.F."/>
        </authorList>
    </citation>
    <scope>NUCLEOTIDE SEQUENCE [LARGE SCALE GENOMIC DNA]</scope>
</reference>
<protein>
    <submittedName>
        <fullName evidence="1">Uncharacterized protein</fullName>
    </submittedName>
</protein>
<evidence type="ECO:0000313" key="2">
    <source>
        <dbReference type="Proteomes" id="UP000221957"/>
    </source>
</evidence>